<reference evidence="1" key="1">
    <citation type="submission" date="2013-07" db="EMBL/GenBank/DDBJ databases">
        <title>The genome of Eucalyptus grandis.</title>
        <authorList>
            <person name="Schmutz J."/>
            <person name="Hayes R."/>
            <person name="Myburg A."/>
            <person name="Tuskan G."/>
            <person name="Grattapaglia D."/>
            <person name="Rokhsar D.S."/>
        </authorList>
    </citation>
    <scope>NUCLEOTIDE SEQUENCE</scope>
    <source>
        <tissue evidence="1">Leaf extractions</tissue>
    </source>
</reference>
<sequence length="152" mass="17308">MASSFWQRRDALLVPEEVVGINRSFHFDQPLKIVIEVLDPIDLPFFVAVLAIGASPNVQVSVVQVRTPWVLRHKWSSVIVQTPDLRQVILLQFRVILAPIDGVLNLEQIPSPVREWGCGSRDLAHPSPVRIEHEPHFPQFDHLLPELIEISH</sequence>
<proteinExistence type="predicted"/>
<name>A0A059CCN2_EUCGR</name>
<organism evidence="1">
    <name type="scientific">Eucalyptus grandis</name>
    <name type="common">Flooded gum</name>
    <dbReference type="NCBI Taxonomy" id="71139"/>
    <lineage>
        <taxon>Eukaryota</taxon>
        <taxon>Viridiplantae</taxon>
        <taxon>Streptophyta</taxon>
        <taxon>Embryophyta</taxon>
        <taxon>Tracheophyta</taxon>
        <taxon>Spermatophyta</taxon>
        <taxon>Magnoliopsida</taxon>
        <taxon>eudicotyledons</taxon>
        <taxon>Gunneridae</taxon>
        <taxon>Pentapetalae</taxon>
        <taxon>rosids</taxon>
        <taxon>malvids</taxon>
        <taxon>Myrtales</taxon>
        <taxon>Myrtaceae</taxon>
        <taxon>Myrtoideae</taxon>
        <taxon>Eucalypteae</taxon>
        <taxon>Eucalyptus</taxon>
    </lineage>
</organism>
<gene>
    <name evidence="1" type="ORF">EUGRSUZ_D00080</name>
</gene>
<dbReference type="Gramene" id="KCW75705">
    <property type="protein sequence ID" value="KCW75705"/>
    <property type="gene ID" value="EUGRSUZ_D00080"/>
</dbReference>
<protein>
    <submittedName>
        <fullName evidence="1">Uncharacterized protein</fullName>
    </submittedName>
</protein>
<accession>A0A059CCN2</accession>
<dbReference type="InParanoid" id="A0A059CCN2"/>
<dbReference type="EMBL" id="KK198756">
    <property type="protein sequence ID" value="KCW75705.1"/>
    <property type="molecule type" value="Genomic_DNA"/>
</dbReference>
<dbReference type="AlphaFoldDB" id="A0A059CCN2"/>
<evidence type="ECO:0000313" key="1">
    <source>
        <dbReference type="EMBL" id="KCW75705.1"/>
    </source>
</evidence>